<name>A0ABN0BFM9_BACFG</name>
<gene>
    <name evidence="1" type="ORF">BFAG_00221</name>
</gene>
<keyword evidence="2" id="KW-1185">Reference proteome</keyword>
<protein>
    <submittedName>
        <fullName evidence="1">Uncharacterized protein</fullName>
    </submittedName>
</protein>
<proteinExistence type="predicted"/>
<organism evidence="1 2">
    <name type="scientific">Bacteroides fragilis 3_1_12</name>
    <dbReference type="NCBI Taxonomy" id="457424"/>
    <lineage>
        <taxon>Bacteria</taxon>
        <taxon>Pseudomonadati</taxon>
        <taxon>Bacteroidota</taxon>
        <taxon>Bacteroidia</taxon>
        <taxon>Bacteroidales</taxon>
        <taxon>Bacteroidaceae</taxon>
        <taxon>Bacteroides</taxon>
    </lineage>
</organism>
<sequence>MLSNDIGYLFSYFQRLFYDIFIKRKNKYVIEHNKYCFRTRFVLLKNRNYV</sequence>
<dbReference type="EMBL" id="EQ973213">
    <property type="protein sequence ID" value="EFR51527.1"/>
    <property type="molecule type" value="Genomic_DNA"/>
</dbReference>
<dbReference type="Proteomes" id="UP000005101">
    <property type="component" value="Unassembled WGS sequence"/>
</dbReference>
<reference evidence="1 2" key="1">
    <citation type="submission" date="2008-12" db="EMBL/GenBank/DDBJ databases">
        <title>Annotation of Bacteroides fragilis strain 3_1_12.</title>
        <authorList>
            <consortium name="The Broad Institute Genome Sequencing Platform"/>
            <person name="Ward D."/>
            <person name="Young S.K."/>
            <person name="Kodira C.D."/>
            <person name="Zeng Q."/>
            <person name="Koehrsen M."/>
            <person name="Alvarado L."/>
            <person name="Berlin A."/>
            <person name="Borenstein D."/>
            <person name="Chen Z."/>
            <person name="Engels R."/>
            <person name="Freedman E."/>
            <person name="Gellesch M."/>
            <person name="Goldberg J."/>
            <person name="Griggs A."/>
            <person name="Gujja S."/>
            <person name="Heiman D."/>
            <person name="Hepburn T."/>
            <person name="Howarth C."/>
            <person name="Jen D."/>
            <person name="Larson L."/>
            <person name="Lewis B."/>
            <person name="Mehta T."/>
            <person name="Park D."/>
            <person name="Pearson M."/>
            <person name="Roberts A."/>
            <person name="Saif S."/>
            <person name="Shea T."/>
            <person name="Shenoy N."/>
            <person name="Sisk P."/>
            <person name="Stolte C."/>
            <person name="Sykes S."/>
            <person name="Walk T."/>
            <person name="White J."/>
            <person name="Yandava C."/>
            <person name="Allen-Vercoe E."/>
            <person name="Strauss J."/>
            <person name="Ambrose C."/>
            <person name="Lander E."/>
            <person name="Nusbaum C."/>
            <person name="Galagan J."/>
            <person name="Birren B."/>
        </authorList>
    </citation>
    <scope>NUCLEOTIDE SEQUENCE [LARGE SCALE GENOMIC DNA]</scope>
    <source>
        <strain evidence="1 2">3_1_12</strain>
    </source>
</reference>
<evidence type="ECO:0000313" key="1">
    <source>
        <dbReference type="EMBL" id="EFR51527.1"/>
    </source>
</evidence>
<accession>A0ABN0BFM9</accession>
<evidence type="ECO:0000313" key="2">
    <source>
        <dbReference type="Proteomes" id="UP000005101"/>
    </source>
</evidence>